<reference evidence="1" key="1">
    <citation type="submission" date="2019-07" db="EMBL/GenBank/DDBJ databases">
        <authorList>
            <person name="Palmer J.M."/>
        </authorList>
    </citation>
    <scope>NUCLEOTIDE SEQUENCE</scope>
    <source>
        <strain evidence="1">PC9</strain>
    </source>
</reference>
<dbReference type="VEuPathDB" id="FungiDB:PC9H_008878"/>
<gene>
    <name evidence="1" type="ORF">PC9H_008878</name>
</gene>
<dbReference type="OrthoDB" id="3067692at2759"/>
<dbReference type="Proteomes" id="UP000623687">
    <property type="component" value="Unassembled WGS sequence"/>
</dbReference>
<dbReference type="Gene3D" id="3.30.40.10">
    <property type="entry name" value="Zinc/RING finger domain, C3HC4 (zinc finger)"/>
    <property type="match status" value="1"/>
</dbReference>
<keyword evidence="2" id="KW-1185">Reference proteome</keyword>
<comment type="caution">
    <text evidence="1">The sequence shown here is derived from an EMBL/GenBank/DDBJ whole genome shotgun (WGS) entry which is preliminary data.</text>
</comment>
<dbReference type="InterPro" id="IPR013083">
    <property type="entry name" value="Znf_RING/FYVE/PHD"/>
</dbReference>
<organism evidence="1 2">
    <name type="scientific">Pleurotus ostreatus</name>
    <name type="common">Oyster mushroom</name>
    <name type="synonym">White-rot fungus</name>
    <dbReference type="NCBI Taxonomy" id="5322"/>
    <lineage>
        <taxon>Eukaryota</taxon>
        <taxon>Fungi</taxon>
        <taxon>Dikarya</taxon>
        <taxon>Basidiomycota</taxon>
        <taxon>Agaricomycotina</taxon>
        <taxon>Agaricomycetes</taxon>
        <taxon>Agaricomycetidae</taxon>
        <taxon>Agaricales</taxon>
        <taxon>Pleurotineae</taxon>
        <taxon>Pleurotaceae</taxon>
        <taxon>Pleurotus</taxon>
    </lineage>
</organism>
<evidence type="ECO:0000313" key="2">
    <source>
        <dbReference type="Proteomes" id="UP000623687"/>
    </source>
</evidence>
<sequence length="389" mass="42702">MARTKYTAKKTTGALGVHADIPPASPPASSRRMNAARQVASLQALEILSSEDHGPDGAICNGCQNGSTMLSCDHCPQWTCYGIYGENDTQGCLTIRSREMLEAAVSFMCPACHRNNDRNRDKKKKTRYVGLYGANGGMEDAVVDVTKTTLHFFPPLDSRDTVLLLLAVRGAEHMIEPATATYALLNSFFGRGQGALHLATIFFDVSTPEGGNLYDNQLAAAVDFIQKNARRVVVYFITHATPDGDLHFSGPRIVQQNKITQSLPGHSNSPRAILNRLFTVELLDALRIVGETTLFLMVCGGYLGHLETTDWVNSAVRRRSFREVVSFGSKRLQPFWVSSFCARFVQRFYLEGAVYPAAMGDILGGDARLGAATDVVVIRHNPMDYSFPE</sequence>
<protein>
    <submittedName>
        <fullName evidence="1">Uncharacterized protein</fullName>
    </submittedName>
</protein>
<proteinExistence type="predicted"/>
<dbReference type="InterPro" id="IPR011011">
    <property type="entry name" value="Znf_FYVE_PHD"/>
</dbReference>
<dbReference type="GeneID" id="59378696"/>
<accession>A0A8H7DPG0</accession>
<dbReference type="SUPFAM" id="SSF57903">
    <property type="entry name" value="FYVE/PHD zinc finger"/>
    <property type="match status" value="1"/>
</dbReference>
<evidence type="ECO:0000313" key="1">
    <source>
        <dbReference type="EMBL" id="KAF7426509.1"/>
    </source>
</evidence>
<name>A0A8H7DPG0_PLEOS</name>
<dbReference type="AlphaFoldDB" id="A0A8H7DPG0"/>
<dbReference type="RefSeq" id="XP_036629813.1">
    <property type="nucleotide sequence ID" value="XM_036778385.1"/>
</dbReference>
<dbReference type="EMBL" id="JACETU010000006">
    <property type="protein sequence ID" value="KAF7426509.1"/>
    <property type="molecule type" value="Genomic_DNA"/>
</dbReference>